<dbReference type="PANTHER" id="PTHR33480:SF1">
    <property type="entry name" value="TYR RECOMBINASE DOMAIN-CONTAINING PROTEIN"/>
    <property type="match status" value="1"/>
</dbReference>
<dbReference type="Proteomes" id="UP000504635">
    <property type="component" value="Unplaced"/>
</dbReference>
<sequence length="538" mass="62767">MSSQNQNLNVRHITTYHTDNPEVQKIMSLPLRGKIKLIENLRERGNHLFYALRNCVTSVKSIKKFNSLEYFRCKYCLQYYRPAYFQRHIAMNHVTRSAFKVGHKVYHQNILVGHRAIDSNPKSVVFPKNSIDFCSLIAQRDPLIWKYGRYYMNHNQKDEFICNQQMRHLARLLIEMQKRNSAVKNLKDALYPKYNVILFDSIKDSINEHAVLYGCIMRCYDLLASSFSNLKKAEIINYKSKFDKNWPFARSYVCKPNVTMLSLAENVKLFKEYLLKETKHAIDLLKKNKTNKSAYQLLLEIVFCTMALFNRLKIGEIATLPYQLFIENSFENIKSEKCNKLTEQVLSRRIKKVTLKKKKLRVLFTSELEQYIRLLLNLRANYVSVPPNDYLFFQLDSETPISAHSVMEKHLNRSEIPNTNVMVSSNLQESIVSLMHILHMSTSDIRRLMSLMGLVPSDDDNYQNDDLLKIANLAKILTKIEQGGDDKFLGKTLNNISVNIDESLLPNIEIKNLRTRLINKLANMKNTNTKKKGSKKNK</sequence>
<dbReference type="PANTHER" id="PTHR33480">
    <property type="entry name" value="SET DOMAIN-CONTAINING PROTEIN-RELATED"/>
    <property type="match status" value="1"/>
</dbReference>
<dbReference type="AlphaFoldDB" id="A0A6J2YT96"/>
<evidence type="ECO:0000313" key="1">
    <source>
        <dbReference type="Proteomes" id="UP000504635"/>
    </source>
</evidence>
<accession>A0A6J2YT96</accession>
<protein>
    <submittedName>
        <fullName evidence="2">Uncharacterized protein LOC115890414</fullName>
    </submittedName>
</protein>
<dbReference type="KEGG" id="soy:115890414"/>
<dbReference type="RefSeq" id="XP_030766504.1">
    <property type="nucleotide sequence ID" value="XM_030910644.1"/>
</dbReference>
<name>A0A6J2YT96_SITOR</name>
<organism evidence="1 2">
    <name type="scientific">Sitophilus oryzae</name>
    <name type="common">Rice weevil</name>
    <name type="synonym">Curculio oryzae</name>
    <dbReference type="NCBI Taxonomy" id="7048"/>
    <lineage>
        <taxon>Eukaryota</taxon>
        <taxon>Metazoa</taxon>
        <taxon>Ecdysozoa</taxon>
        <taxon>Arthropoda</taxon>
        <taxon>Hexapoda</taxon>
        <taxon>Insecta</taxon>
        <taxon>Pterygota</taxon>
        <taxon>Neoptera</taxon>
        <taxon>Endopterygota</taxon>
        <taxon>Coleoptera</taxon>
        <taxon>Polyphaga</taxon>
        <taxon>Cucujiformia</taxon>
        <taxon>Curculionidae</taxon>
        <taxon>Dryophthorinae</taxon>
        <taxon>Sitophilus</taxon>
    </lineage>
</organism>
<gene>
    <name evidence="2" type="primary">LOC115890414</name>
</gene>
<dbReference type="GeneID" id="115890414"/>
<dbReference type="OrthoDB" id="6772351at2759"/>
<keyword evidence="1" id="KW-1185">Reference proteome</keyword>
<evidence type="ECO:0000313" key="2">
    <source>
        <dbReference type="RefSeq" id="XP_030766504.1"/>
    </source>
</evidence>
<dbReference type="InParanoid" id="A0A6J2YT96"/>
<reference evidence="2" key="1">
    <citation type="submission" date="2025-08" db="UniProtKB">
        <authorList>
            <consortium name="RefSeq"/>
        </authorList>
    </citation>
    <scope>IDENTIFICATION</scope>
    <source>
        <tissue evidence="2">Gonads</tissue>
    </source>
</reference>
<proteinExistence type="predicted"/>